<dbReference type="Proteomes" id="UP001500956">
    <property type="component" value="Unassembled WGS sequence"/>
</dbReference>
<gene>
    <name evidence="2" type="ORF">GCM10023216_13970</name>
</gene>
<feature type="region of interest" description="Disordered" evidence="1">
    <location>
        <begin position="157"/>
        <end position="183"/>
    </location>
</feature>
<sequence>MSIDRQDGGGDGPRPRVVLVCGPAGSGKSTHARRLGRDGYVVLSFDAAAWSRGHRHHPLEADVALEVHALLQRELLARLAAGDRVAVDTSFWSRASRDGYRALLRPLGVEPVVHHLDTPRAVVLERLARRRNAGPDDVVVPPERAAAYLDGFEAPTPDEGPLVTFPGGPPCGTVELNSSPEEK</sequence>
<dbReference type="SUPFAM" id="SSF52540">
    <property type="entry name" value="P-loop containing nucleoside triphosphate hydrolases"/>
    <property type="match status" value="1"/>
</dbReference>
<dbReference type="EMBL" id="BAABID010000007">
    <property type="protein sequence ID" value="GAA4724981.1"/>
    <property type="molecule type" value="Genomic_DNA"/>
</dbReference>
<evidence type="ECO:0000313" key="3">
    <source>
        <dbReference type="Proteomes" id="UP001500956"/>
    </source>
</evidence>
<dbReference type="RefSeq" id="WP_343037603.1">
    <property type="nucleotide sequence ID" value="NZ_BAABID010000007.1"/>
</dbReference>
<dbReference type="Pfam" id="PF13671">
    <property type="entry name" value="AAA_33"/>
    <property type="match status" value="1"/>
</dbReference>
<comment type="caution">
    <text evidence="2">The sequence shown here is derived from an EMBL/GenBank/DDBJ whole genome shotgun (WGS) entry which is preliminary data.</text>
</comment>
<reference evidence="3" key="1">
    <citation type="journal article" date="2019" name="Int. J. Syst. Evol. Microbiol.">
        <title>The Global Catalogue of Microorganisms (GCM) 10K type strain sequencing project: providing services to taxonomists for standard genome sequencing and annotation.</title>
        <authorList>
            <consortium name="The Broad Institute Genomics Platform"/>
            <consortium name="The Broad Institute Genome Sequencing Center for Infectious Disease"/>
            <person name="Wu L."/>
            <person name="Ma J."/>
        </authorList>
    </citation>
    <scope>NUCLEOTIDE SEQUENCE [LARGE SCALE GENOMIC DNA]</scope>
    <source>
        <strain evidence="3">JCM 18063</strain>
    </source>
</reference>
<keyword evidence="3" id="KW-1185">Reference proteome</keyword>
<organism evidence="2 3">
    <name type="scientific">Isoptericola chiayiensis</name>
    <dbReference type="NCBI Taxonomy" id="579446"/>
    <lineage>
        <taxon>Bacteria</taxon>
        <taxon>Bacillati</taxon>
        <taxon>Actinomycetota</taxon>
        <taxon>Actinomycetes</taxon>
        <taxon>Micrococcales</taxon>
        <taxon>Promicromonosporaceae</taxon>
        <taxon>Isoptericola</taxon>
    </lineage>
</organism>
<proteinExistence type="predicted"/>
<evidence type="ECO:0008006" key="4">
    <source>
        <dbReference type="Google" id="ProtNLM"/>
    </source>
</evidence>
<dbReference type="InterPro" id="IPR027417">
    <property type="entry name" value="P-loop_NTPase"/>
</dbReference>
<accession>A0ABP8YCS3</accession>
<dbReference type="Gene3D" id="3.40.50.300">
    <property type="entry name" value="P-loop containing nucleotide triphosphate hydrolases"/>
    <property type="match status" value="1"/>
</dbReference>
<evidence type="ECO:0000256" key="1">
    <source>
        <dbReference type="SAM" id="MobiDB-lite"/>
    </source>
</evidence>
<evidence type="ECO:0000313" key="2">
    <source>
        <dbReference type="EMBL" id="GAA4724981.1"/>
    </source>
</evidence>
<protein>
    <recommendedName>
        <fullName evidence="4">ATP-binding protein</fullName>
    </recommendedName>
</protein>
<name>A0ABP8YCS3_9MICO</name>